<protein>
    <submittedName>
        <fullName evidence="2">Putative gag/capsid-like protein</fullName>
    </submittedName>
</protein>
<keyword evidence="3" id="KW-1185">Reference proteome</keyword>
<comment type="caution">
    <text evidence="2">The sequence shown here is derived from an EMBL/GenBank/DDBJ whole genome shotgun (WGS) entry which is preliminary data.</text>
</comment>
<feature type="region of interest" description="Disordered" evidence="1">
    <location>
        <begin position="73"/>
        <end position="150"/>
    </location>
</feature>
<proteinExistence type="predicted"/>
<dbReference type="Proteomes" id="UP000037510">
    <property type="component" value="Unassembled WGS sequence"/>
</dbReference>
<name>A0A0L7LM35_OPEBR</name>
<evidence type="ECO:0000313" key="3">
    <source>
        <dbReference type="Proteomes" id="UP000037510"/>
    </source>
</evidence>
<feature type="compositionally biased region" description="Polar residues" evidence="1">
    <location>
        <begin position="88"/>
        <end position="113"/>
    </location>
</feature>
<evidence type="ECO:0000256" key="1">
    <source>
        <dbReference type="SAM" id="MobiDB-lite"/>
    </source>
</evidence>
<dbReference type="EMBL" id="JTDY01000675">
    <property type="protein sequence ID" value="KOB76266.1"/>
    <property type="molecule type" value="Genomic_DNA"/>
</dbReference>
<gene>
    <name evidence="2" type="ORF">OBRU01_06132</name>
</gene>
<dbReference type="AlphaFoldDB" id="A0A0L7LM35"/>
<sequence length="150" mass="17198">MSIGKIREFDVKTGSWMSYVDRLDMYLKINDIKEELKMPTMISLMGDEAYELLVLGEGGNQVHRHIDQIKRRTRSSLVCPDSRDTTVSEEQQGTSIDVPQRMTEQIDSPTITCSAEPEPSEPLPDQPLDKDLQLTRPTRKCRLNKPNYKT</sequence>
<organism evidence="2 3">
    <name type="scientific">Operophtera brumata</name>
    <name type="common">Winter moth</name>
    <name type="synonym">Phalaena brumata</name>
    <dbReference type="NCBI Taxonomy" id="104452"/>
    <lineage>
        <taxon>Eukaryota</taxon>
        <taxon>Metazoa</taxon>
        <taxon>Ecdysozoa</taxon>
        <taxon>Arthropoda</taxon>
        <taxon>Hexapoda</taxon>
        <taxon>Insecta</taxon>
        <taxon>Pterygota</taxon>
        <taxon>Neoptera</taxon>
        <taxon>Endopterygota</taxon>
        <taxon>Lepidoptera</taxon>
        <taxon>Glossata</taxon>
        <taxon>Ditrysia</taxon>
        <taxon>Geometroidea</taxon>
        <taxon>Geometridae</taxon>
        <taxon>Larentiinae</taxon>
        <taxon>Operophtera</taxon>
    </lineage>
</organism>
<accession>A0A0L7LM35</accession>
<reference evidence="2 3" key="1">
    <citation type="journal article" date="2015" name="Genome Biol. Evol.">
        <title>The genome of winter moth (Operophtera brumata) provides a genomic perspective on sexual dimorphism and phenology.</title>
        <authorList>
            <person name="Derks M.F."/>
            <person name="Smit S."/>
            <person name="Salis L."/>
            <person name="Schijlen E."/>
            <person name="Bossers A."/>
            <person name="Mateman C."/>
            <person name="Pijl A.S."/>
            <person name="de Ridder D."/>
            <person name="Groenen M.A."/>
            <person name="Visser M.E."/>
            <person name="Megens H.J."/>
        </authorList>
    </citation>
    <scope>NUCLEOTIDE SEQUENCE [LARGE SCALE GENOMIC DNA]</scope>
    <source>
        <strain evidence="2">WM2013NL</strain>
        <tissue evidence="2">Head and thorax</tissue>
    </source>
</reference>
<evidence type="ECO:0000313" key="2">
    <source>
        <dbReference type="EMBL" id="KOB76266.1"/>
    </source>
</evidence>